<evidence type="ECO:0000313" key="1">
    <source>
        <dbReference type="EMBL" id="ODV60856.1"/>
    </source>
</evidence>
<dbReference type="AlphaFoldDB" id="A0A1D2VGU3"/>
<name>A0A1D2VGU3_9ASCO</name>
<gene>
    <name evidence="1" type="ORF">ASCRUDRAFT_76217</name>
</gene>
<organism evidence="1 2">
    <name type="scientific">Ascoidea rubescens DSM 1968</name>
    <dbReference type="NCBI Taxonomy" id="1344418"/>
    <lineage>
        <taxon>Eukaryota</taxon>
        <taxon>Fungi</taxon>
        <taxon>Dikarya</taxon>
        <taxon>Ascomycota</taxon>
        <taxon>Saccharomycotina</taxon>
        <taxon>Saccharomycetes</taxon>
        <taxon>Ascoideaceae</taxon>
        <taxon>Ascoidea</taxon>
    </lineage>
</organism>
<keyword evidence="2" id="KW-1185">Reference proteome</keyword>
<dbReference type="GeneID" id="30967017"/>
<accession>A0A1D2VGU3</accession>
<reference evidence="2" key="1">
    <citation type="submission" date="2016-05" db="EMBL/GenBank/DDBJ databases">
        <title>Comparative genomics of biotechnologically important yeasts.</title>
        <authorList>
            <consortium name="DOE Joint Genome Institute"/>
            <person name="Riley R."/>
            <person name="Haridas S."/>
            <person name="Wolfe K.H."/>
            <person name="Lopes M.R."/>
            <person name="Hittinger C.T."/>
            <person name="Goker M."/>
            <person name="Salamov A."/>
            <person name="Wisecaver J."/>
            <person name="Long T.M."/>
            <person name="Aerts A.L."/>
            <person name="Barry K."/>
            <person name="Choi C."/>
            <person name="Clum A."/>
            <person name="Coughlan A.Y."/>
            <person name="Deshpande S."/>
            <person name="Douglass A.P."/>
            <person name="Hanson S.J."/>
            <person name="Klenk H.-P."/>
            <person name="Labutti K."/>
            <person name="Lapidus A."/>
            <person name="Lindquist E."/>
            <person name="Lipzen A."/>
            <person name="Meier-Kolthoff J.P."/>
            <person name="Ohm R.A."/>
            <person name="Otillar R.P."/>
            <person name="Pangilinan J."/>
            <person name="Peng Y."/>
            <person name="Rokas A."/>
            <person name="Rosa C.A."/>
            <person name="Scheuner C."/>
            <person name="Sibirny A.A."/>
            <person name="Slot J.C."/>
            <person name="Stielow J.B."/>
            <person name="Sun H."/>
            <person name="Kurtzman C.P."/>
            <person name="Blackwell M."/>
            <person name="Grigoriev I.V."/>
            <person name="Jeffries T.W."/>
        </authorList>
    </citation>
    <scope>NUCLEOTIDE SEQUENCE [LARGE SCALE GENOMIC DNA]</scope>
    <source>
        <strain evidence="2">DSM 1968</strain>
    </source>
</reference>
<proteinExistence type="predicted"/>
<dbReference type="EMBL" id="KV454481">
    <property type="protein sequence ID" value="ODV60856.1"/>
    <property type="molecule type" value="Genomic_DNA"/>
</dbReference>
<dbReference type="InParanoid" id="A0A1D2VGU3"/>
<sequence>MCTIFFQQMHHFDHLPDVLHLVRMALEKHDLKGLFFSVLTGPFQVVVVANNNGTDWCTKERRLTDKYWTLDLGF</sequence>
<evidence type="ECO:0000313" key="2">
    <source>
        <dbReference type="Proteomes" id="UP000095038"/>
    </source>
</evidence>
<protein>
    <submittedName>
        <fullName evidence="1">Uncharacterized protein</fullName>
    </submittedName>
</protein>
<dbReference type="RefSeq" id="XP_020047163.1">
    <property type="nucleotide sequence ID" value="XM_020193381.1"/>
</dbReference>
<dbReference type="Proteomes" id="UP000095038">
    <property type="component" value="Unassembled WGS sequence"/>
</dbReference>